<protein>
    <recommendedName>
        <fullName evidence="3">Golgi phosphoprotein 3 (GPP34)</fullName>
    </recommendedName>
</protein>
<dbReference type="Gene3D" id="1.10.3480.10">
    <property type="entry name" value="TorD-like"/>
    <property type="match status" value="1"/>
</dbReference>
<evidence type="ECO:0000313" key="1">
    <source>
        <dbReference type="EMBL" id="SHI93343.1"/>
    </source>
</evidence>
<organism evidence="1 2">
    <name type="scientific">Actinomyces denticolens</name>
    <dbReference type="NCBI Taxonomy" id="52767"/>
    <lineage>
        <taxon>Bacteria</taxon>
        <taxon>Bacillati</taxon>
        <taxon>Actinomycetota</taxon>
        <taxon>Actinomycetes</taxon>
        <taxon>Actinomycetales</taxon>
        <taxon>Actinomycetaceae</taxon>
        <taxon>Actinomyces</taxon>
    </lineage>
</organism>
<evidence type="ECO:0000313" key="2">
    <source>
        <dbReference type="Proteomes" id="UP000184390"/>
    </source>
</evidence>
<name>A0ABY1IBE4_9ACTO</name>
<gene>
    <name evidence="1" type="ORF">SAMN05216246_10788</name>
</gene>
<dbReference type="EMBL" id="FQYL01000007">
    <property type="protein sequence ID" value="SHI93343.1"/>
    <property type="molecule type" value="Genomic_DNA"/>
</dbReference>
<dbReference type="SUPFAM" id="SSF89155">
    <property type="entry name" value="TorD-like"/>
    <property type="match status" value="1"/>
</dbReference>
<proteinExistence type="predicted"/>
<keyword evidence="2" id="KW-1185">Reference proteome</keyword>
<reference evidence="1 2" key="1">
    <citation type="submission" date="2016-11" db="EMBL/GenBank/DDBJ databases">
        <authorList>
            <person name="Varghese N."/>
            <person name="Submissions S."/>
        </authorList>
    </citation>
    <scope>NUCLEOTIDE SEQUENCE [LARGE SCALE GENOMIC DNA]</scope>
    <source>
        <strain evidence="1 2">PA</strain>
    </source>
</reference>
<comment type="caution">
    <text evidence="1">The sequence shown here is derived from an EMBL/GenBank/DDBJ whole genome shotgun (WGS) entry which is preliminary data.</text>
</comment>
<dbReference type="InterPro" id="IPR036411">
    <property type="entry name" value="TorD-like_sf"/>
</dbReference>
<accession>A0ABY1IBE4</accession>
<sequence length="227" mass="23502">MPRQSFTPYEAPAQEDVGARAVRLATALAVLSMMTSAPPSPGLLENLREADMLDRWPLRDEQSAAGVAMLRAVALARDGALHEDFQDLLGPAGRISPVLPDDEVASIVADCSALGFRAPHSGGLSTGHIAALMARAGFLATARGQAIHAGDHVQAEALRAALARLIGESLGPLAEQVAREAQEHARTSMYAALAPLLRGAVTEADSLCSQRAPMAAGTADDQAPGDG</sequence>
<dbReference type="Proteomes" id="UP000184390">
    <property type="component" value="Unassembled WGS sequence"/>
</dbReference>
<evidence type="ECO:0008006" key="3">
    <source>
        <dbReference type="Google" id="ProtNLM"/>
    </source>
</evidence>